<organism evidence="3">
    <name type="scientific">Chromera velia CCMP2878</name>
    <dbReference type="NCBI Taxonomy" id="1169474"/>
    <lineage>
        <taxon>Eukaryota</taxon>
        <taxon>Sar</taxon>
        <taxon>Alveolata</taxon>
        <taxon>Colpodellida</taxon>
        <taxon>Chromeraceae</taxon>
        <taxon>Chromera</taxon>
    </lineage>
</organism>
<dbReference type="VEuPathDB" id="CryptoDB:Cvel_29426"/>
<feature type="domain" description="Aldehyde dehydrogenase" evidence="2">
    <location>
        <begin position="7"/>
        <end position="273"/>
    </location>
</feature>
<gene>
    <name evidence="3" type="ORF">Cvel_29426</name>
</gene>
<protein>
    <recommendedName>
        <fullName evidence="2">Aldehyde dehydrogenase domain-containing protein</fullName>
    </recommendedName>
</protein>
<evidence type="ECO:0000256" key="1">
    <source>
        <dbReference type="SAM" id="MobiDB-lite"/>
    </source>
</evidence>
<dbReference type="EMBL" id="CDMZ01003248">
    <property type="protein sequence ID" value="CEM45684.1"/>
    <property type="molecule type" value="Genomic_DNA"/>
</dbReference>
<accession>A0A0G4HND6</accession>
<sequence>MQSKNEKKVLEDLVNTAAEAQRLYASFPQEKVDNIFRLAAAAAAAARIPLARMAFKETGMGVMEDKVIKNQFSSEYIYNTYKDTRTCGVVESDDSGYRKIALAIGVIAGVTPTTNPTSTAIFKALISLKTRNAIVFCPHPRAKMCTAEAARIVAEAAEKGGAPSGLISCVPCPTAALSGALMKHPKIDLILATGGPGMVRAAYSSGKPALGVGAGNTPVLIDETADVKMAVSSILISKTFDNGMICASEQSVVIVESVYEETMKEFEERGAVVVKGTAKEKLAELVIIDDHLNAAVVGQSACRIAEMAGIQNCPPTAKVLLAEVDRVGTDEPLSFEKLSPVLAIYKAPDFSKGLQTAQSLVAFGGSGHTAVFYTDPLQAERVDKFRAAVPTARVLINMPASQGAIGDVFNFRLPPSLTLGCGSWGGNSVSENIGVQHLLKYRVVVEKVALPSSSSASSGSAKETKAAEPPSNVREERGEGIASSNSNRLMDLCGGWMTKSSAGIRDGSSKQPHVRKWISLVDSPTAN</sequence>
<feature type="region of interest" description="Disordered" evidence="1">
    <location>
        <begin position="453"/>
        <end position="488"/>
    </location>
</feature>
<evidence type="ECO:0000313" key="3">
    <source>
        <dbReference type="EMBL" id="CEM45684.1"/>
    </source>
</evidence>
<dbReference type="SUPFAM" id="SSF53720">
    <property type="entry name" value="ALDH-like"/>
    <property type="match status" value="1"/>
</dbReference>
<dbReference type="CDD" id="cd07122">
    <property type="entry name" value="ALDH_F20_ACDH"/>
    <property type="match status" value="1"/>
</dbReference>
<name>A0A0G4HND6_9ALVE</name>
<dbReference type="InterPro" id="IPR016161">
    <property type="entry name" value="Ald_DH/histidinol_DH"/>
</dbReference>
<feature type="region of interest" description="Disordered" evidence="1">
    <location>
        <begin position="501"/>
        <end position="527"/>
    </location>
</feature>
<reference evidence="3" key="1">
    <citation type="submission" date="2014-11" db="EMBL/GenBank/DDBJ databases">
        <authorList>
            <person name="Otto D Thomas"/>
            <person name="Naeem Raeece"/>
        </authorList>
    </citation>
    <scope>NUCLEOTIDE SEQUENCE</scope>
</reference>
<dbReference type="InterPro" id="IPR016163">
    <property type="entry name" value="Ald_DH_C"/>
</dbReference>
<dbReference type="InterPro" id="IPR016162">
    <property type="entry name" value="Ald_DH_N"/>
</dbReference>
<dbReference type="AlphaFoldDB" id="A0A0G4HND6"/>
<proteinExistence type="predicted"/>
<dbReference type="Gene3D" id="3.40.605.10">
    <property type="entry name" value="Aldehyde Dehydrogenase, Chain A, domain 1"/>
    <property type="match status" value="1"/>
</dbReference>
<dbReference type="InterPro" id="IPR015590">
    <property type="entry name" value="Aldehyde_DH_dom"/>
</dbReference>
<dbReference type="GO" id="GO:0016620">
    <property type="term" value="F:oxidoreductase activity, acting on the aldehyde or oxo group of donors, NAD or NADP as acceptor"/>
    <property type="evidence" value="ECO:0007669"/>
    <property type="project" value="InterPro"/>
</dbReference>
<dbReference type="PANTHER" id="PTHR11699">
    <property type="entry name" value="ALDEHYDE DEHYDROGENASE-RELATED"/>
    <property type="match status" value="1"/>
</dbReference>
<evidence type="ECO:0000259" key="2">
    <source>
        <dbReference type="Pfam" id="PF00171"/>
    </source>
</evidence>
<dbReference type="Pfam" id="PF00171">
    <property type="entry name" value="Aldedh"/>
    <property type="match status" value="1"/>
</dbReference>
<dbReference type="PhylomeDB" id="A0A0G4HND6"/>
<dbReference type="Gene3D" id="3.40.309.10">
    <property type="entry name" value="Aldehyde Dehydrogenase, Chain A, domain 2"/>
    <property type="match status" value="1"/>
</dbReference>